<evidence type="ECO:0000313" key="3">
    <source>
        <dbReference type="EMBL" id="KAG2496830.1"/>
    </source>
</evidence>
<evidence type="ECO:0000256" key="2">
    <source>
        <dbReference type="SAM" id="SignalP"/>
    </source>
</evidence>
<feature type="signal peptide" evidence="2">
    <location>
        <begin position="1"/>
        <end position="21"/>
    </location>
</feature>
<keyword evidence="1" id="KW-0812">Transmembrane</keyword>
<keyword evidence="2" id="KW-0732">Signal</keyword>
<evidence type="ECO:0000313" key="4">
    <source>
        <dbReference type="Proteomes" id="UP000612055"/>
    </source>
</evidence>
<evidence type="ECO:0000256" key="1">
    <source>
        <dbReference type="SAM" id="Phobius"/>
    </source>
</evidence>
<feature type="transmembrane region" description="Helical" evidence="1">
    <location>
        <begin position="269"/>
        <end position="291"/>
    </location>
</feature>
<dbReference type="AlphaFoldDB" id="A0A835Y622"/>
<dbReference type="EMBL" id="JAEHOE010000017">
    <property type="protein sequence ID" value="KAG2496830.1"/>
    <property type="molecule type" value="Genomic_DNA"/>
</dbReference>
<dbReference type="OrthoDB" id="534225at2759"/>
<gene>
    <name evidence="3" type="ORF">HYH03_005235</name>
</gene>
<feature type="chain" id="PRO_5033023402" evidence="2">
    <location>
        <begin position="22"/>
        <end position="324"/>
    </location>
</feature>
<name>A0A835Y622_9CHLO</name>
<keyword evidence="1" id="KW-0472">Membrane</keyword>
<proteinExistence type="predicted"/>
<protein>
    <submittedName>
        <fullName evidence="3">Uncharacterized protein</fullName>
    </submittedName>
</protein>
<reference evidence="3" key="1">
    <citation type="journal article" date="2020" name="bioRxiv">
        <title>Comparative genomics of Chlamydomonas.</title>
        <authorList>
            <person name="Craig R.J."/>
            <person name="Hasan A.R."/>
            <person name="Ness R.W."/>
            <person name="Keightley P.D."/>
        </authorList>
    </citation>
    <scope>NUCLEOTIDE SEQUENCE</scope>
    <source>
        <strain evidence="3">CCAP 11/70</strain>
    </source>
</reference>
<organism evidence="3 4">
    <name type="scientific">Edaphochlamys debaryana</name>
    <dbReference type="NCBI Taxonomy" id="47281"/>
    <lineage>
        <taxon>Eukaryota</taxon>
        <taxon>Viridiplantae</taxon>
        <taxon>Chlorophyta</taxon>
        <taxon>core chlorophytes</taxon>
        <taxon>Chlorophyceae</taxon>
        <taxon>CS clade</taxon>
        <taxon>Chlamydomonadales</taxon>
        <taxon>Chlamydomonadales incertae sedis</taxon>
        <taxon>Edaphochlamys</taxon>
    </lineage>
</organism>
<keyword evidence="4" id="KW-1185">Reference proteome</keyword>
<dbReference type="Proteomes" id="UP000612055">
    <property type="component" value="Unassembled WGS sequence"/>
</dbReference>
<keyword evidence="1" id="KW-1133">Transmembrane helix</keyword>
<comment type="caution">
    <text evidence="3">The sequence shown here is derived from an EMBL/GenBank/DDBJ whole genome shotgun (WGS) entry which is preliminary data.</text>
</comment>
<sequence>MGLATTALALLVAVAATHVLAHYEYDYGYGYDSYYLGDLESYYYDDDGYYGDEDISYYEYYGHYSKDRYSGWSDYYTYEMDGHGGQRCFLDVNGKPVLSSGTAACDVRIRGVDKQADHLPGGIDGVYELTSCHNGKPLYLRKNSPPGEERTLWYSNTFGDWDVSLGARPDEITIAMYGGELEHASVPLFVQSWHLSGDYRSDTVLGEDHYLPVSVKVTCADGIEYDEDEVETHDRAGPVLTDEEMEAKYRYIMDRYYTRPPPPSPSMTYSFVVLIVMGCVTAVLAIPYFMLKRKSAMRAKYAPVPTTLSQLLSQQGRIKGGRFD</sequence>
<accession>A0A835Y622</accession>